<evidence type="ECO:0008006" key="3">
    <source>
        <dbReference type="Google" id="ProtNLM"/>
    </source>
</evidence>
<reference evidence="2" key="1">
    <citation type="submission" date="2017-09" db="EMBL/GenBank/DDBJ databases">
        <authorList>
            <person name="Ehlers B."/>
            <person name="Leendertz F.H."/>
        </authorList>
    </citation>
    <scope>NUCLEOTIDE SEQUENCE</scope>
    <source>
        <strain evidence="2">MAVP-26</strain>
    </source>
</reference>
<keyword evidence="1" id="KW-1133">Transmembrane helix</keyword>
<organism evidence="2">
    <name type="scientific">Vibrio parahaemolyticus</name>
    <dbReference type="NCBI Taxonomy" id="670"/>
    <lineage>
        <taxon>Bacteria</taxon>
        <taxon>Pseudomonadati</taxon>
        <taxon>Pseudomonadota</taxon>
        <taxon>Gammaproteobacteria</taxon>
        <taxon>Vibrionales</taxon>
        <taxon>Vibrionaceae</taxon>
        <taxon>Vibrio</taxon>
    </lineage>
</organism>
<dbReference type="AlphaFoldDB" id="A0A249W145"/>
<keyword evidence="1" id="KW-0472">Membrane</keyword>
<gene>
    <name evidence="2" type="ORF">YA91_07850</name>
</gene>
<keyword evidence="1" id="KW-0812">Transmembrane</keyword>
<sequence>MLRSQPKIAKWTLALVFWVVMVCLSQNSGFSKSCPKAHQIQSHQNESVNLSPSCDLSEKLVQAYQHQFDHILIPFFLFALIVALPMASTAIRYLEYTEPIPEKYRVHLKLCVFRE</sequence>
<name>A0A249W145_VIBPH</name>
<evidence type="ECO:0000256" key="1">
    <source>
        <dbReference type="SAM" id="Phobius"/>
    </source>
</evidence>
<feature type="transmembrane region" description="Helical" evidence="1">
    <location>
        <begin position="71"/>
        <end position="94"/>
    </location>
</feature>
<proteinExistence type="predicted"/>
<dbReference type="EMBL" id="CP023247">
    <property type="protein sequence ID" value="ASZ50485.1"/>
    <property type="molecule type" value="Genomic_DNA"/>
</dbReference>
<evidence type="ECO:0000313" key="2">
    <source>
        <dbReference type="EMBL" id="ASZ50485.1"/>
    </source>
</evidence>
<accession>A0A249W145</accession>
<protein>
    <recommendedName>
        <fullName evidence="3">Membrane protein, suppressor for copper-sensitivity A</fullName>
    </recommendedName>
</protein>